<evidence type="ECO:0000256" key="7">
    <source>
        <dbReference type="ARBA" id="ARBA00062860"/>
    </source>
</evidence>
<dbReference type="PANTHER" id="PTHR11960:SF8">
    <property type="entry name" value="EUKARYOTIC TRANSLATION INITIATION FACTOR 4E1-RELATED"/>
    <property type="match status" value="1"/>
</dbReference>
<comment type="similarity">
    <text evidence="2 8">Belongs to the eukaryotic initiation factor 4E family.</text>
</comment>
<evidence type="ECO:0000313" key="10">
    <source>
        <dbReference type="EMBL" id="KAF1810498.1"/>
    </source>
</evidence>
<dbReference type="Pfam" id="PF01652">
    <property type="entry name" value="IF4E"/>
    <property type="match status" value="1"/>
</dbReference>
<keyword evidence="5 8" id="KW-0694">RNA-binding</keyword>
<dbReference type="InterPro" id="IPR023398">
    <property type="entry name" value="TIF_eIF4e-like"/>
</dbReference>
<dbReference type="InterPro" id="IPR019770">
    <property type="entry name" value="TIF_eIF_4E_CS"/>
</dbReference>
<keyword evidence="3 8" id="KW-0396">Initiation factor</keyword>
<name>A0A6G1FXL8_9PEZI</name>
<dbReference type="OrthoDB" id="590761at2759"/>
<evidence type="ECO:0000256" key="5">
    <source>
        <dbReference type="ARBA" id="ARBA00022884"/>
    </source>
</evidence>
<dbReference type="Gene3D" id="3.30.760.10">
    <property type="entry name" value="RNA Cap, Translation Initiation Factor Eif4e"/>
    <property type="match status" value="1"/>
</dbReference>
<dbReference type="GO" id="GO:0016281">
    <property type="term" value="C:eukaryotic translation initiation factor 4F complex"/>
    <property type="evidence" value="ECO:0007669"/>
    <property type="project" value="TreeGrafter"/>
</dbReference>
<keyword evidence="6 8" id="KW-0648">Protein biosynthesis</keyword>
<evidence type="ECO:0000256" key="6">
    <source>
        <dbReference type="ARBA" id="ARBA00022917"/>
    </source>
</evidence>
<evidence type="ECO:0000313" key="12">
    <source>
        <dbReference type="RefSeq" id="XP_033532129.1"/>
    </source>
</evidence>
<organism evidence="10">
    <name type="scientific">Eremomyces bilateralis CBS 781.70</name>
    <dbReference type="NCBI Taxonomy" id="1392243"/>
    <lineage>
        <taxon>Eukaryota</taxon>
        <taxon>Fungi</taxon>
        <taxon>Dikarya</taxon>
        <taxon>Ascomycota</taxon>
        <taxon>Pezizomycotina</taxon>
        <taxon>Dothideomycetes</taxon>
        <taxon>Dothideomycetes incertae sedis</taxon>
        <taxon>Eremomycetales</taxon>
        <taxon>Eremomycetaceae</taxon>
        <taxon>Eremomyces</taxon>
    </lineage>
</organism>
<dbReference type="GeneID" id="54414118"/>
<dbReference type="GO" id="GO:0003743">
    <property type="term" value="F:translation initiation factor activity"/>
    <property type="evidence" value="ECO:0007669"/>
    <property type="project" value="UniProtKB-KW"/>
</dbReference>
<evidence type="ECO:0000256" key="9">
    <source>
        <dbReference type="SAM" id="MobiDB-lite"/>
    </source>
</evidence>
<protein>
    <submittedName>
        <fullName evidence="10 12">Eukaryotic translation initiation factor 4E</fullName>
    </submittedName>
</protein>
<dbReference type="PANTHER" id="PTHR11960">
    <property type="entry name" value="EUKARYOTIC TRANSLATION INITIATION FACTOR 4E RELATED"/>
    <property type="match status" value="1"/>
</dbReference>
<evidence type="ECO:0000256" key="2">
    <source>
        <dbReference type="ARBA" id="ARBA00009860"/>
    </source>
</evidence>
<feature type="region of interest" description="Disordered" evidence="9">
    <location>
        <begin position="1"/>
        <end position="41"/>
    </location>
</feature>
<evidence type="ECO:0000256" key="8">
    <source>
        <dbReference type="RuleBase" id="RU004374"/>
    </source>
</evidence>
<accession>A0A6G1FXL8</accession>
<dbReference type="Proteomes" id="UP000504638">
    <property type="component" value="Unplaced"/>
</dbReference>
<dbReference type="AlphaFoldDB" id="A0A6G1FXL8"/>
<evidence type="ECO:0000256" key="1">
    <source>
        <dbReference type="ARBA" id="ARBA00003021"/>
    </source>
</evidence>
<evidence type="ECO:0000313" key="11">
    <source>
        <dbReference type="Proteomes" id="UP000504638"/>
    </source>
</evidence>
<evidence type="ECO:0000256" key="4">
    <source>
        <dbReference type="ARBA" id="ARBA00022845"/>
    </source>
</evidence>
<keyword evidence="4" id="KW-0810">Translation regulation</keyword>
<reference evidence="10 12" key="1">
    <citation type="submission" date="2020-01" db="EMBL/GenBank/DDBJ databases">
        <authorList>
            <consortium name="DOE Joint Genome Institute"/>
            <person name="Haridas S."/>
            <person name="Albert R."/>
            <person name="Binder M."/>
            <person name="Bloem J."/>
            <person name="Labutti K."/>
            <person name="Salamov A."/>
            <person name="Andreopoulos B."/>
            <person name="Baker S.E."/>
            <person name="Barry K."/>
            <person name="Bills G."/>
            <person name="Bluhm B.H."/>
            <person name="Cannon C."/>
            <person name="Castanera R."/>
            <person name="Culley D.E."/>
            <person name="Daum C."/>
            <person name="Ezra D."/>
            <person name="Gonzalez J.B."/>
            <person name="Henrissat B."/>
            <person name="Kuo A."/>
            <person name="Liang C."/>
            <person name="Lipzen A."/>
            <person name="Lutzoni F."/>
            <person name="Magnuson J."/>
            <person name="Mondo S."/>
            <person name="Nolan M."/>
            <person name="Ohm R."/>
            <person name="Pangilinan J."/>
            <person name="Park H.-J."/>
            <person name="Ramirez L."/>
            <person name="Alfaro M."/>
            <person name="Sun H."/>
            <person name="Tritt A."/>
            <person name="Yoshinaga Y."/>
            <person name="Zwiers L.-H."/>
            <person name="Turgeon B.G."/>
            <person name="Goodwin S.B."/>
            <person name="Spatafora J.W."/>
            <person name="Crous P.W."/>
            <person name="Grigoriev I.V."/>
        </authorList>
    </citation>
    <scope>NUCLEOTIDE SEQUENCE</scope>
    <source>
        <strain evidence="10 12">CBS 781.70</strain>
    </source>
</reference>
<reference evidence="12" key="3">
    <citation type="submission" date="2025-04" db="UniProtKB">
        <authorList>
            <consortium name="RefSeq"/>
        </authorList>
    </citation>
    <scope>IDENTIFICATION</scope>
    <source>
        <strain evidence="12">CBS 781.70</strain>
    </source>
</reference>
<dbReference type="PROSITE" id="PS00813">
    <property type="entry name" value="IF4E"/>
    <property type="match status" value="1"/>
</dbReference>
<reference evidence="12" key="2">
    <citation type="submission" date="2020-04" db="EMBL/GenBank/DDBJ databases">
        <authorList>
            <consortium name="NCBI Genome Project"/>
        </authorList>
    </citation>
    <scope>NUCLEOTIDE SEQUENCE</scope>
    <source>
        <strain evidence="12">CBS 781.70</strain>
    </source>
</reference>
<comment type="subunit">
    <text evidence="7">eIF4F is a multi-subunit complex, the composition of which varies with external and internal environmental conditions. It is composed of at least eIF4A, eIF4E and eIF4G. eIF4E is also known to interact with other partners.</text>
</comment>
<proteinExistence type="inferred from homology"/>
<comment type="function">
    <text evidence="1">Recognizes and binds the 7-methylguanosine-containing mRNA cap during an early step in the initiation of protein synthesis and facilitates ribosome binding by inducing the unwinding of the mRNAs secondary structures.</text>
</comment>
<dbReference type="InterPro" id="IPR001040">
    <property type="entry name" value="TIF_eIF_4E"/>
</dbReference>
<evidence type="ECO:0000256" key="3">
    <source>
        <dbReference type="ARBA" id="ARBA00022540"/>
    </source>
</evidence>
<gene>
    <name evidence="10 12" type="ORF">P152DRAFT_100491</name>
</gene>
<dbReference type="SUPFAM" id="SSF55418">
    <property type="entry name" value="eIF4e-like"/>
    <property type="match status" value="1"/>
</dbReference>
<dbReference type="GO" id="GO:0000340">
    <property type="term" value="F:RNA 7-methylguanosine cap binding"/>
    <property type="evidence" value="ECO:0007669"/>
    <property type="project" value="TreeGrafter"/>
</dbReference>
<keyword evidence="11" id="KW-1185">Reference proteome</keyword>
<dbReference type="EMBL" id="ML975166">
    <property type="protein sequence ID" value="KAF1810498.1"/>
    <property type="molecule type" value="Genomic_DNA"/>
</dbReference>
<dbReference type="RefSeq" id="XP_033532129.1">
    <property type="nucleotide sequence ID" value="XM_033673548.1"/>
</dbReference>
<dbReference type="FunFam" id="3.30.760.10:FF:000004">
    <property type="entry name" value="Eukaryotic translation initiation factor 4E-1"/>
    <property type="match status" value="1"/>
</dbReference>
<dbReference type="GO" id="GO:0006417">
    <property type="term" value="P:regulation of translation"/>
    <property type="evidence" value="ECO:0007669"/>
    <property type="project" value="UniProtKB-KW"/>
</dbReference>
<sequence length="260" mass="28701">MTELAPAPTLGEPQSPVPLDTIPISPADGTGASDKEEQASSDQPVTVFHDPNNFNVKHPLMNTWTLWFTKPPSGKGDNWNELLKEVITFGSVEEFWGIHNNITAVSELSLKSDYHMFKKGIRPEWEDPQNRHGGKWAFQFKDKKAIDIDALWLHMMLAAIGETLEDEGDNEVMGVVVNVRKVFYRIGLWTRTVGKATTSGGENGSGGKTRTADQGKDVLLKIGRRFKGALDLKDTDQVEFSGHMDSAHSGSTRAKAKLVV</sequence>